<reference evidence="3" key="1">
    <citation type="submission" date="2006-08" db="EMBL/GenBank/DDBJ databases">
        <title>Complete sequence of Alkalilimnicola ehrilichei MLHE-1.</title>
        <authorList>
            <person name="Copeland A."/>
            <person name="Lucas S."/>
            <person name="Lapidus A."/>
            <person name="Barry K."/>
            <person name="Detter J.C."/>
            <person name="Glavina del Rio T."/>
            <person name="Hammon N."/>
            <person name="Israni S."/>
            <person name="Dalin E."/>
            <person name="Tice H."/>
            <person name="Pitluck S."/>
            <person name="Sims D."/>
            <person name="Brettin T."/>
            <person name="Bruce D."/>
            <person name="Han C."/>
            <person name="Tapia R."/>
            <person name="Gilna P."/>
            <person name="Schmutz J."/>
            <person name="Larimer F."/>
            <person name="Land M."/>
            <person name="Hauser L."/>
            <person name="Kyrpides N."/>
            <person name="Mikhailova N."/>
            <person name="Oremland R.S."/>
            <person name="Hoeft S.E."/>
            <person name="Switzer-Blum J."/>
            <person name="Kulp T."/>
            <person name="King G."/>
            <person name="Tabita R."/>
            <person name="Witte B."/>
            <person name="Santini J.M."/>
            <person name="Basu P."/>
            <person name="Hollibaugh J.T."/>
            <person name="Xie G."/>
            <person name="Stolz J.F."/>
            <person name="Richardson P."/>
        </authorList>
    </citation>
    <scope>NUCLEOTIDE SEQUENCE [LARGE SCALE GENOMIC DNA]</scope>
    <source>
        <strain evidence="3">ATCC BAA-1101 / DSM 17681 / MLHE-1</strain>
    </source>
</reference>
<evidence type="ECO:0000313" key="2">
    <source>
        <dbReference type="EMBL" id="ABI55470.1"/>
    </source>
</evidence>
<dbReference type="SUPFAM" id="SSF55729">
    <property type="entry name" value="Acyl-CoA N-acyltransferases (Nat)"/>
    <property type="match status" value="1"/>
</dbReference>
<feature type="domain" description="BioF2-like acetyltransferase" evidence="1">
    <location>
        <begin position="143"/>
        <end position="289"/>
    </location>
</feature>
<dbReference type="HOGENOM" id="CLU_793743_0_0_6"/>
<name>Q0ACG7_ALKEH</name>
<keyword evidence="3" id="KW-1185">Reference proteome</keyword>
<dbReference type="InterPro" id="IPR038740">
    <property type="entry name" value="BioF2-like_GNAT_dom"/>
</dbReference>
<dbReference type="EMBL" id="CP000453">
    <property type="protein sequence ID" value="ABI55470.1"/>
    <property type="molecule type" value="Genomic_DNA"/>
</dbReference>
<protein>
    <recommendedName>
        <fullName evidence="1">BioF2-like acetyltransferase domain-containing protein</fullName>
    </recommendedName>
</protein>
<evidence type="ECO:0000313" key="3">
    <source>
        <dbReference type="Proteomes" id="UP000001962"/>
    </source>
</evidence>
<dbReference type="KEGG" id="aeh:Mlg_0113"/>
<accession>Q0ACG7</accession>
<dbReference type="AlphaFoldDB" id="Q0ACG7"/>
<dbReference type="InterPro" id="IPR016181">
    <property type="entry name" value="Acyl_CoA_acyltransferase"/>
</dbReference>
<dbReference type="Pfam" id="PF13480">
    <property type="entry name" value="Acetyltransf_6"/>
    <property type="match status" value="1"/>
</dbReference>
<organism evidence="2 3">
    <name type="scientific">Alkalilimnicola ehrlichii (strain ATCC BAA-1101 / DSM 17681 / MLHE-1)</name>
    <dbReference type="NCBI Taxonomy" id="187272"/>
    <lineage>
        <taxon>Bacteria</taxon>
        <taxon>Pseudomonadati</taxon>
        <taxon>Pseudomonadota</taxon>
        <taxon>Gammaproteobacteria</taxon>
        <taxon>Chromatiales</taxon>
        <taxon>Ectothiorhodospiraceae</taxon>
        <taxon>Alkalilimnicola</taxon>
    </lineage>
</organism>
<gene>
    <name evidence="2" type="ordered locus">Mlg_0113</name>
</gene>
<dbReference type="Gene3D" id="3.40.630.30">
    <property type="match status" value="1"/>
</dbReference>
<evidence type="ECO:0000259" key="1">
    <source>
        <dbReference type="Pfam" id="PF13480"/>
    </source>
</evidence>
<dbReference type="eggNOG" id="COG5653">
    <property type="taxonomic scope" value="Bacteria"/>
</dbReference>
<dbReference type="Proteomes" id="UP000001962">
    <property type="component" value="Chromosome"/>
</dbReference>
<sequence>MGQMLDHDLDWLTATAHPSHGEVGQFVSGDHYLPFYAHDGGLGFLLAGFALGRIPIRRYVISGNLPYLSKPEAAEVLCLLRRELGSRGVLFLIGVVEGEPLWQALREPIVRRHYRVLQSGGLETRRLACFPEGFDAYLASLPRRRRQDLRRSERRFLRRFPGWSLGVYTEPELLGRFLGQVEPVSLRTYQSRLHGLGITETGWIARKVRAGARLGKARCYALFVDGQPVAWRIGFVHGGIYYSHHIGYDPRLAQWHPGIVLQLKVIEDLCQLTPAVSELDMLYGDNPVKEKLSNACRREGKFYLFPNNLKGNLSFAALRGFNAFSDGVSGLADWLRIKERLRRRLRRAV</sequence>
<proteinExistence type="predicted"/>